<proteinExistence type="predicted"/>
<feature type="compositionally biased region" description="Pro residues" evidence="1">
    <location>
        <begin position="192"/>
        <end position="202"/>
    </location>
</feature>
<evidence type="ECO:0000313" key="3">
    <source>
        <dbReference type="Proteomes" id="UP000187203"/>
    </source>
</evidence>
<keyword evidence="3" id="KW-1185">Reference proteome</keyword>
<sequence>MEAHISMVMNRNNAEYKIPPFSSEATPAFSAWWSARWAEIESKKWRVVYILIFADDDSDKAKKALAKRPLVPPGQDNNAGDVKKMKKTVNLMANVNPIAHENQVISDSASQASNLQKTLQAQVELTSTSLAKTASFNISQVATPTLGLDSHAVASPSTTLELGSVSPTLMNIAASPLSPSSKSFWETESPSYSPPEASPSPSKPTLVSKTKKSLNFGSTEGKDAAANVAVDGNIPSPTNSPKTVAPNSVAIPTVPILPQTLEHDVVINDQGAAIISSTMNGILSNSEDA</sequence>
<reference evidence="3" key="1">
    <citation type="submission" date="2013-09" db="EMBL/GenBank/DDBJ databases">
        <title>Corchorus olitorius genome sequencing.</title>
        <authorList>
            <person name="Alam M."/>
            <person name="Haque M.S."/>
            <person name="Islam M.S."/>
            <person name="Emdad E.M."/>
            <person name="Islam M.M."/>
            <person name="Ahmed B."/>
            <person name="Halim A."/>
            <person name="Hossen Q.M.M."/>
            <person name="Hossain M.Z."/>
            <person name="Ahmed R."/>
            <person name="Khan M.M."/>
            <person name="Islam R."/>
            <person name="Rashid M.M."/>
            <person name="Khan S.A."/>
            <person name="Rahman M.S."/>
            <person name="Alam M."/>
            <person name="Yahiya A.S."/>
            <person name="Khan M.S."/>
            <person name="Azam M.S."/>
            <person name="Haque T."/>
            <person name="Lashkar M.Z.H."/>
            <person name="Akhand A.I."/>
            <person name="Morshed G."/>
            <person name="Roy S."/>
            <person name="Uddin K.S."/>
            <person name="Rabeya T."/>
            <person name="Hossain A.S."/>
            <person name="Chowdhury A."/>
            <person name="Snigdha A.R."/>
            <person name="Mortoza M.S."/>
            <person name="Matin S.A."/>
            <person name="Hoque S.M.E."/>
            <person name="Islam M.K."/>
            <person name="Roy D.K."/>
            <person name="Haider R."/>
            <person name="Moosa M.M."/>
            <person name="Elias S.M."/>
            <person name="Hasan A.M."/>
            <person name="Jahan S."/>
            <person name="Shafiuddin M."/>
            <person name="Mahmood N."/>
            <person name="Shommy N.S."/>
        </authorList>
    </citation>
    <scope>NUCLEOTIDE SEQUENCE [LARGE SCALE GENOMIC DNA]</scope>
    <source>
        <strain evidence="3">cv. O-4</strain>
    </source>
</reference>
<accession>A0A1R3KHE0</accession>
<dbReference type="AlphaFoldDB" id="A0A1R3KHE0"/>
<protein>
    <submittedName>
        <fullName evidence="2">Uncharacterized protein</fullName>
    </submittedName>
</protein>
<feature type="region of interest" description="Disordered" evidence="1">
    <location>
        <begin position="177"/>
        <end position="209"/>
    </location>
</feature>
<evidence type="ECO:0000313" key="2">
    <source>
        <dbReference type="EMBL" id="OMP06495.1"/>
    </source>
</evidence>
<dbReference type="Proteomes" id="UP000187203">
    <property type="component" value="Unassembled WGS sequence"/>
</dbReference>
<comment type="caution">
    <text evidence="2">The sequence shown here is derived from an EMBL/GenBank/DDBJ whole genome shotgun (WGS) entry which is preliminary data.</text>
</comment>
<gene>
    <name evidence="2" type="ORF">COLO4_08093</name>
</gene>
<feature type="compositionally biased region" description="Polar residues" evidence="1">
    <location>
        <begin position="177"/>
        <end position="188"/>
    </location>
</feature>
<dbReference type="EMBL" id="AWUE01013590">
    <property type="protein sequence ID" value="OMP06495.1"/>
    <property type="molecule type" value="Genomic_DNA"/>
</dbReference>
<name>A0A1R3KHE0_9ROSI</name>
<evidence type="ECO:0000256" key="1">
    <source>
        <dbReference type="SAM" id="MobiDB-lite"/>
    </source>
</evidence>
<organism evidence="2 3">
    <name type="scientific">Corchorus olitorius</name>
    <dbReference type="NCBI Taxonomy" id="93759"/>
    <lineage>
        <taxon>Eukaryota</taxon>
        <taxon>Viridiplantae</taxon>
        <taxon>Streptophyta</taxon>
        <taxon>Embryophyta</taxon>
        <taxon>Tracheophyta</taxon>
        <taxon>Spermatophyta</taxon>
        <taxon>Magnoliopsida</taxon>
        <taxon>eudicotyledons</taxon>
        <taxon>Gunneridae</taxon>
        <taxon>Pentapetalae</taxon>
        <taxon>rosids</taxon>
        <taxon>malvids</taxon>
        <taxon>Malvales</taxon>
        <taxon>Malvaceae</taxon>
        <taxon>Grewioideae</taxon>
        <taxon>Apeibeae</taxon>
        <taxon>Corchorus</taxon>
    </lineage>
</organism>